<evidence type="ECO:0000313" key="3">
    <source>
        <dbReference type="Proteomes" id="UP000515511"/>
    </source>
</evidence>
<keyword evidence="1" id="KW-0472">Membrane</keyword>
<organism evidence="2 3">
    <name type="scientific">Leifsonia shinshuensis</name>
    <dbReference type="NCBI Taxonomy" id="150026"/>
    <lineage>
        <taxon>Bacteria</taxon>
        <taxon>Bacillati</taxon>
        <taxon>Actinomycetota</taxon>
        <taxon>Actinomycetes</taxon>
        <taxon>Micrococcales</taxon>
        <taxon>Microbacteriaceae</taxon>
        <taxon>Leifsonia</taxon>
    </lineage>
</organism>
<evidence type="ECO:0000313" key="2">
    <source>
        <dbReference type="EMBL" id="QNE34586.1"/>
    </source>
</evidence>
<dbReference type="RefSeq" id="WP_185277762.1">
    <property type="nucleotide sequence ID" value="NZ_CP043641.1"/>
</dbReference>
<dbReference type="KEGG" id="lse:F1C12_05230"/>
<dbReference type="Proteomes" id="UP000515511">
    <property type="component" value="Chromosome"/>
</dbReference>
<feature type="transmembrane region" description="Helical" evidence="1">
    <location>
        <begin position="33"/>
        <end position="52"/>
    </location>
</feature>
<name>A0A7G6Y7X1_9MICO</name>
<reference evidence="3" key="1">
    <citation type="submission" date="2019-09" db="EMBL/GenBank/DDBJ databases">
        <title>Antimicrobial potential of Antarctic Bacteria.</title>
        <authorList>
            <person name="Benaud N."/>
            <person name="Edwards R.J."/>
            <person name="Ferrari B.C."/>
        </authorList>
    </citation>
    <scope>NUCLEOTIDE SEQUENCE [LARGE SCALE GENOMIC DNA]</scope>
    <source>
        <strain evidence="3">INR9</strain>
    </source>
</reference>
<sequence length="65" mass="7360">MRKFIFNGAIISAVIGLWSTIQETREGRRDWRVVLMWISAAIGVVIAVGTVLEESREADEREIGR</sequence>
<evidence type="ECO:0000256" key="1">
    <source>
        <dbReference type="SAM" id="Phobius"/>
    </source>
</evidence>
<accession>A0A7G6Y7X1</accession>
<feature type="transmembrane region" description="Helical" evidence="1">
    <location>
        <begin position="5"/>
        <end position="21"/>
    </location>
</feature>
<keyword evidence="1" id="KW-0812">Transmembrane</keyword>
<dbReference type="AlphaFoldDB" id="A0A7G6Y7X1"/>
<protein>
    <submittedName>
        <fullName evidence="2">Uncharacterized protein</fullName>
    </submittedName>
</protein>
<proteinExistence type="predicted"/>
<dbReference type="EMBL" id="CP043641">
    <property type="protein sequence ID" value="QNE34586.1"/>
    <property type="molecule type" value="Genomic_DNA"/>
</dbReference>
<keyword evidence="1" id="KW-1133">Transmembrane helix</keyword>
<gene>
    <name evidence="2" type="ORF">F1C12_05230</name>
</gene>